<dbReference type="InterPro" id="IPR029069">
    <property type="entry name" value="HotDog_dom_sf"/>
</dbReference>
<dbReference type="CDD" id="cd03445">
    <property type="entry name" value="Thioesterase_II_repeat2"/>
    <property type="match status" value="1"/>
</dbReference>
<dbReference type="InterPro" id="IPR042099">
    <property type="entry name" value="ANL_N_sf"/>
</dbReference>
<feature type="compositionally biased region" description="Polar residues" evidence="1">
    <location>
        <begin position="500"/>
        <end position="512"/>
    </location>
</feature>
<name>A0A8H4PBU2_9HYPO</name>
<dbReference type="InterPro" id="IPR049450">
    <property type="entry name" value="ACOT8-like_C"/>
</dbReference>
<dbReference type="PANTHER" id="PTHR24096:SF422">
    <property type="entry name" value="BCDNA.GH02901"/>
    <property type="match status" value="1"/>
</dbReference>
<evidence type="ECO:0000256" key="1">
    <source>
        <dbReference type="SAM" id="MobiDB-lite"/>
    </source>
</evidence>
<reference evidence="6 7" key="1">
    <citation type="submission" date="2020-01" db="EMBL/GenBank/DDBJ databases">
        <title>Identification and distribution of gene clusters putatively required for synthesis of sphingolipid metabolism inhibitors in phylogenetically diverse species of the filamentous fungus Fusarium.</title>
        <authorList>
            <person name="Kim H.-S."/>
            <person name="Busman M."/>
            <person name="Brown D.W."/>
            <person name="Divon H."/>
            <person name="Uhlig S."/>
            <person name="Proctor R.H."/>
        </authorList>
    </citation>
    <scope>NUCLEOTIDE SEQUENCE [LARGE SCALE GENOMIC DNA]</scope>
    <source>
        <strain evidence="6 7">NRRL 20459</strain>
    </source>
</reference>
<dbReference type="EMBL" id="JAADYS010000829">
    <property type="protein sequence ID" value="KAF4466755.1"/>
    <property type="molecule type" value="Genomic_DNA"/>
</dbReference>
<gene>
    <name evidence="6" type="ORF">FALBO_6376</name>
</gene>
<feature type="domain" description="AMP-dependent synthetase/ligase" evidence="2">
    <location>
        <begin position="331"/>
        <end position="693"/>
    </location>
</feature>
<evidence type="ECO:0000313" key="7">
    <source>
        <dbReference type="Proteomes" id="UP000554235"/>
    </source>
</evidence>
<evidence type="ECO:0000259" key="3">
    <source>
        <dbReference type="Pfam" id="PF13193"/>
    </source>
</evidence>
<dbReference type="SUPFAM" id="SSF56801">
    <property type="entry name" value="Acetyl-CoA synthetase-like"/>
    <property type="match status" value="1"/>
</dbReference>
<evidence type="ECO:0000259" key="4">
    <source>
        <dbReference type="Pfam" id="PF13622"/>
    </source>
</evidence>
<feature type="domain" description="Acyl-CoA thioesterase-like C-terminal" evidence="5">
    <location>
        <begin position="132"/>
        <end position="267"/>
    </location>
</feature>
<dbReference type="SUPFAM" id="SSF54637">
    <property type="entry name" value="Thioesterase/thiol ester dehydrase-isomerase"/>
    <property type="match status" value="2"/>
</dbReference>
<proteinExistence type="predicted"/>
<dbReference type="OrthoDB" id="6509636at2759"/>
<dbReference type="Proteomes" id="UP000554235">
    <property type="component" value="Unassembled WGS sequence"/>
</dbReference>
<dbReference type="Pfam" id="PF20789">
    <property type="entry name" value="4HBT_3C"/>
    <property type="match status" value="1"/>
</dbReference>
<feature type="region of interest" description="Disordered" evidence="1">
    <location>
        <begin position="500"/>
        <end position="519"/>
    </location>
</feature>
<feature type="domain" description="AMP-binding enzyme C-terminal" evidence="3">
    <location>
        <begin position="751"/>
        <end position="832"/>
    </location>
</feature>
<dbReference type="GO" id="GO:0016405">
    <property type="term" value="F:CoA-ligase activity"/>
    <property type="evidence" value="ECO:0007669"/>
    <property type="project" value="TreeGrafter"/>
</dbReference>
<dbReference type="InterPro" id="IPR042171">
    <property type="entry name" value="Acyl-CoA_hotdog"/>
</dbReference>
<dbReference type="PANTHER" id="PTHR24096">
    <property type="entry name" value="LONG-CHAIN-FATTY-ACID--COA LIGASE"/>
    <property type="match status" value="1"/>
</dbReference>
<dbReference type="Gene3D" id="3.40.50.12780">
    <property type="entry name" value="N-terminal domain of ligase-like"/>
    <property type="match status" value="1"/>
</dbReference>
<comment type="caution">
    <text evidence="6">The sequence shown here is derived from an EMBL/GenBank/DDBJ whole genome shotgun (WGS) entry which is preliminary data.</text>
</comment>
<dbReference type="InterPro" id="IPR049449">
    <property type="entry name" value="TesB_ACOT8-like_N"/>
</dbReference>
<dbReference type="CDD" id="cd03444">
    <property type="entry name" value="Thioesterase_II_repeat1"/>
    <property type="match status" value="1"/>
</dbReference>
<accession>A0A8H4PBU2</accession>
<sequence length="852" mass="94332">MATDPDAASPRKLSQLEELLHLKKIEPRTVEDDFVCNSIKSQFLLPGTDKAAVTYSVARLREGRSYVTRMVHAVQEGRQISVAMISFARKLSREHQHVRHAALMARVEEPNTEERHNGCDVANDTYAPELSPVTLGESSFPPQDRVLRCWIRAPQQISQADDLTVHQAVLAFLSDWIAISVIPYVHGYFQFPEAILKSVKSSVFQGTDIGMLSTLSHSIYFHSSASIRADDWMLIEVHSPWAGNERCLATAKMFATDGTMLATYFQEPFKQQRLVFIVPQSLFISSYSPTENMVFNSPSWVPPLPKLPDTSIFEFMFNEDHGRASFESSLPAYVCGLSGGTVSAREQKSRTETLARGLALELAWGVNEGSEMDKVVGTFALNTIDIPTLTWAVHRLNGVCAPVNSAFTSWELAQQLQKTSVKVLFTVLPLLEVAKEAAKQCGIPEHRIYVCEMHGIDQPTSNRDFLTIGDILAKGKTAPELEALQWAPGRSQQQVAFLSHSSGTSGAPTTLYEQKGRGGSSHRETVLGVLPHSHIYGVVMISHLSTFRGDSVIVLPKFDMSLMLASVARYQISTLNIVPPIILAMSKNPDLLQRYDLSSIKSIVSGGAPLSQETIARLAAHRPDWVFRQAYGLTEAAGCACHTSAHDPWQGSSGSIVTGCEIKLVDRNDQEVLDHGKTGEIWIKSPGNILGYLDDKVATNETFLETEDGRWLRSGDIGLFKQSPSGTEHIFIVDRVKELIKVKGNQVVPAELENLLVTHPAVAECAVIGVHDHQRGEVPRAYIQRTDSSMVQFDNSLSEELDRLVRGKLARYKWLRGGILFVREIPKSPSGKVLRRLLRDQAITDSTSRSKL</sequence>
<dbReference type="Pfam" id="PF13193">
    <property type="entry name" value="AMP-binding_C"/>
    <property type="match status" value="1"/>
</dbReference>
<evidence type="ECO:0000259" key="2">
    <source>
        <dbReference type="Pfam" id="PF00501"/>
    </source>
</evidence>
<keyword evidence="7" id="KW-1185">Reference proteome</keyword>
<organism evidence="6 7">
    <name type="scientific">Fusarium albosuccineum</name>
    <dbReference type="NCBI Taxonomy" id="1237068"/>
    <lineage>
        <taxon>Eukaryota</taxon>
        <taxon>Fungi</taxon>
        <taxon>Dikarya</taxon>
        <taxon>Ascomycota</taxon>
        <taxon>Pezizomycotina</taxon>
        <taxon>Sordariomycetes</taxon>
        <taxon>Hypocreomycetidae</taxon>
        <taxon>Hypocreales</taxon>
        <taxon>Nectriaceae</taxon>
        <taxon>Fusarium</taxon>
        <taxon>Fusarium decemcellulare species complex</taxon>
    </lineage>
</organism>
<feature type="domain" description="Acyl-CoA thioesterase-like N-terminal HotDog" evidence="4">
    <location>
        <begin position="35"/>
        <end position="87"/>
    </location>
</feature>
<dbReference type="AlphaFoldDB" id="A0A8H4PBU2"/>
<dbReference type="Pfam" id="PF13622">
    <property type="entry name" value="4HBT_3"/>
    <property type="match status" value="1"/>
</dbReference>
<dbReference type="InterPro" id="IPR025110">
    <property type="entry name" value="AMP-bd_C"/>
</dbReference>
<dbReference type="Gene3D" id="3.30.300.30">
    <property type="match status" value="1"/>
</dbReference>
<evidence type="ECO:0000313" key="6">
    <source>
        <dbReference type="EMBL" id="KAF4466755.1"/>
    </source>
</evidence>
<dbReference type="InterPro" id="IPR000873">
    <property type="entry name" value="AMP-dep_synth/lig_dom"/>
</dbReference>
<protein>
    <submittedName>
        <fullName evidence="6">4-coumarate-- ligase-like 7</fullName>
    </submittedName>
</protein>
<dbReference type="Pfam" id="PF00501">
    <property type="entry name" value="AMP-binding"/>
    <property type="match status" value="1"/>
</dbReference>
<dbReference type="InterPro" id="IPR045851">
    <property type="entry name" value="AMP-bd_C_sf"/>
</dbReference>
<evidence type="ECO:0000259" key="5">
    <source>
        <dbReference type="Pfam" id="PF20789"/>
    </source>
</evidence>
<keyword evidence="6" id="KW-0436">Ligase</keyword>
<dbReference type="Gene3D" id="2.40.160.210">
    <property type="entry name" value="Acyl-CoA thioesterase, double hotdog domain"/>
    <property type="match status" value="1"/>
</dbReference>